<dbReference type="GO" id="GO:1990726">
    <property type="term" value="C:Lsm1-7-Pat1 complex"/>
    <property type="evidence" value="ECO:0007669"/>
    <property type="project" value="TreeGrafter"/>
</dbReference>
<sequence length="122" mass="13814">MRREDARRAPGRAKTNGRAALVRLSHPANLVLEDTIERMYHGATYADLYVGIFLIRGENVVLLGEIDLDLEDEVPLKPASYQALKPLYAQDMAEKKHRDYDKAQVLYEEQGFCREGGEGDGY</sequence>
<comment type="caution">
    <text evidence="4">The sequence shown here is derived from an EMBL/GenBank/DDBJ whole genome shotgun (WGS) entry which is preliminary data.</text>
</comment>
<dbReference type="InterPro" id="IPR044642">
    <property type="entry name" value="PTHR15588"/>
</dbReference>
<evidence type="ECO:0000256" key="2">
    <source>
        <dbReference type="ARBA" id="ARBA00023274"/>
    </source>
</evidence>
<evidence type="ECO:0000313" key="4">
    <source>
        <dbReference type="EMBL" id="THH06099.1"/>
    </source>
</evidence>
<evidence type="ECO:0000256" key="1">
    <source>
        <dbReference type="ARBA" id="ARBA00022884"/>
    </source>
</evidence>
<dbReference type="GO" id="GO:1990904">
    <property type="term" value="C:ribonucleoprotein complex"/>
    <property type="evidence" value="ECO:0007669"/>
    <property type="project" value="UniProtKB-KW"/>
</dbReference>
<dbReference type="SUPFAM" id="SSF50182">
    <property type="entry name" value="Sm-like ribonucleoproteins"/>
    <property type="match status" value="1"/>
</dbReference>
<keyword evidence="1" id="KW-0694">RNA-binding</keyword>
<evidence type="ECO:0000313" key="5">
    <source>
        <dbReference type="Proteomes" id="UP000308199"/>
    </source>
</evidence>
<proteinExistence type="predicted"/>
<organism evidence="4 5">
    <name type="scientific">Phellinidium pouzarii</name>
    <dbReference type="NCBI Taxonomy" id="167371"/>
    <lineage>
        <taxon>Eukaryota</taxon>
        <taxon>Fungi</taxon>
        <taxon>Dikarya</taxon>
        <taxon>Basidiomycota</taxon>
        <taxon>Agaricomycotina</taxon>
        <taxon>Agaricomycetes</taxon>
        <taxon>Hymenochaetales</taxon>
        <taxon>Hymenochaetaceae</taxon>
        <taxon>Phellinidium</taxon>
    </lineage>
</organism>
<dbReference type="PANTHER" id="PTHR15588:SF8">
    <property type="entry name" value="U6 SNRNA-ASSOCIATED SM-LIKE PROTEIN LSM1"/>
    <property type="match status" value="1"/>
</dbReference>
<dbReference type="InterPro" id="IPR010920">
    <property type="entry name" value="LSM_dom_sf"/>
</dbReference>
<keyword evidence="5" id="KW-1185">Reference proteome</keyword>
<dbReference type="AlphaFoldDB" id="A0A4S4L464"/>
<dbReference type="OrthoDB" id="10263346at2759"/>
<name>A0A4S4L464_9AGAM</name>
<dbReference type="GO" id="GO:0003729">
    <property type="term" value="F:mRNA binding"/>
    <property type="evidence" value="ECO:0007669"/>
    <property type="project" value="TreeGrafter"/>
</dbReference>
<reference evidence="4 5" key="1">
    <citation type="submission" date="2019-02" db="EMBL/GenBank/DDBJ databases">
        <title>Genome sequencing of the rare red list fungi Phellinidium pouzarii.</title>
        <authorList>
            <person name="Buettner E."/>
            <person name="Kellner H."/>
        </authorList>
    </citation>
    <scope>NUCLEOTIDE SEQUENCE [LARGE SCALE GENOMIC DNA]</scope>
    <source>
        <strain evidence="4 5">DSM 108285</strain>
    </source>
</reference>
<dbReference type="PANTHER" id="PTHR15588">
    <property type="entry name" value="LSM1"/>
    <property type="match status" value="1"/>
</dbReference>
<evidence type="ECO:0000259" key="3">
    <source>
        <dbReference type="Pfam" id="PF01423"/>
    </source>
</evidence>
<protein>
    <recommendedName>
        <fullName evidence="3">Sm domain-containing protein</fullName>
    </recommendedName>
</protein>
<dbReference type="Proteomes" id="UP000308199">
    <property type="component" value="Unassembled WGS sequence"/>
</dbReference>
<dbReference type="InterPro" id="IPR001163">
    <property type="entry name" value="Sm_dom_euk/arc"/>
</dbReference>
<gene>
    <name evidence="4" type="ORF">EW145_g4325</name>
</gene>
<dbReference type="EMBL" id="SGPK01000216">
    <property type="protein sequence ID" value="THH06099.1"/>
    <property type="molecule type" value="Genomic_DNA"/>
</dbReference>
<feature type="domain" description="Sm" evidence="3">
    <location>
        <begin position="28"/>
        <end position="64"/>
    </location>
</feature>
<dbReference type="Pfam" id="PF01423">
    <property type="entry name" value="LSM"/>
    <property type="match status" value="1"/>
</dbReference>
<dbReference type="GO" id="GO:0000932">
    <property type="term" value="C:P-body"/>
    <property type="evidence" value="ECO:0007669"/>
    <property type="project" value="TreeGrafter"/>
</dbReference>
<dbReference type="GO" id="GO:0000290">
    <property type="term" value="P:deadenylation-dependent decapping of nuclear-transcribed mRNA"/>
    <property type="evidence" value="ECO:0007669"/>
    <property type="project" value="TreeGrafter"/>
</dbReference>
<dbReference type="Gene3D" id="2.30.30.100">
    <property type="match status" value="1"/>
</dbReference>
<keyword evidence="2" id="KW-0687">Ribonucleoprotein</keyword>
<accession>A0A4S4L464</accession>